<keyword evidence="4" id="KW-1185">Reference proteome</keyword>
<dbReference type="AlphaFoldDB" id="A0A1Z5KES8"/>
<keyword evidence="1" id="KW-0812">Transmembrane</keyword>
<comment type="caution">
    <text evidence="3">The sequence shown here is derived from an EMBL/GenBank/DDBJ whole genome shotgun (WGS) entry which is preliminary data.</text>
</comment>
<feature type="signal peptide" evidence="2">
    <location>
        <begin position="1"/>
        <end position="20"/>
    </location>
</feature>
<evidence type="ECO:0000256" key="2">
    <source>
        <dbReference type="SAM" id="SignalP"/>
    </source>
</evidence>
<keyword evidence="2" id="KW-0732">Signal</keyword>
<gene>
    <name evidence="3" type="ORF">FisN_4Hh099</name>
</gene>
<keyword evidence="1" id="KW-0472">Membrane</keyword>
<evidence type="ECO:0000313" key="3">
    <source>
        <dbReference type="EMBL" id="GAX24581.1"/>
    </source>
</evidence>
<organism evidence="3 4">
    <name type="scientific">Fistulifera solaris</name>
    <name type="common">Oleaginous diatom</name>
    <dbReference type="NCBI Taxonomy" id="1519565"/>
    <lineage>
        <taxon>Eukaryota</taxon>
        <taxon>Sar</taxon>
        <taxon>Stramenopiles</taxon>
        <taxon>Ochrophyta</taxon>
        <taxon>Bacillariophyta</taxon>
        <taxon>Bacillariophyceae</taxon>
        <taxon>Bacillariophycidae</taxon>
        <taxon>Naviculales</taxon>
        <taxon>Naviculaceae</taxon>
        <taxon>Fistulifera</taxon>
    </lineage>
</organism>
<dbReference type="Proteomes" id="UP000198406">
    <property type="component" value="Unassembled WGS sequence"/>
</dbReference>
<feature type="chain" id="PRO_5013392042" evidence="2">
    <location>
        <begin position="21"/>
        <end position="243"/>
    </location>
</feature>
<dbReference type="Pfam" id="PF11317">
    <property type="entry name" value="DUF3119"/>
    <property type="match status" value="1"/>
</dbReference>
<feature type="transmembrane region" description="Helical" evidence="1">
    <location>
        <begin position="96"/>
        <end position="117"/>
    </location>
</feature>
<keyword evidence="1" id="KW-1133">Transmembrane helix</keyword>
<proteinExistence type="predicted"/>
<name>A0A1Z5KES8_FISSO</name>
<reference evidence="3 4" key="1">
    <citation type="journal article" date="2015" name="Plant Cell">
        <title>Oil accumulation by the oleaginous diatom Fistulifera solaris as revealed by the genome and transcriptome.</title>
        <authorList>
            <person name="Tanaka T."/>
            <person name="Maeda Y."/>
            <person name="Veluchamy A."/>
            <person name="Tanaka M."/>
            <person name="Abida H."/>
            <person name="Marechal E."/>
            <person name="Bowler C."/>
            <person name="Muto M."/>
            <person name="Sunaga Y."/>
            <person name="Tanaka M."/>
            <person name="Yoshino T."/>
            <person name="Taniguchi T."/>
            <person name="Fukuda Y."/>
            <person name="Nemoto M."/>
            <person name="Matsumoto M."/>
            <person name="Wong P.S."/>
            <person name="Aburatani S."/>
            <person name="Fujibuchi W."/>
        </authorList>
    </citation>
    <scope>NUCLEOTIDE SEQUENCE [LARGE SCALE GENOMIC DNA]</scope>
    <source>
        <strain evidence="3 4">JPCC DA0580</strain>
    </source>
</reference>
<evidence type="ECO:0000256" key="1">
    <source>
        <dbReference type="SAM" id="Phobius"/>
    </source>
</evidence>
<protein>
    <submittedName>
        <fullName evidence="3">Uncharacterized protein</fullName>
    </submittedName>
</protein>
<dbReference type="InParanoid" id="A0A1Z5KES8"/>
<accession>A0A1Z5KES8</accession>
<dbReference type="PANTHER" id="PTHR35550">
    <property type="match status" value="1"/>
</dbReference>
<dbReference type="EMBL" id="BDSP01000211">
    <property type="protein sequence ID" value="GAX24581.1"/>
    <property type="molecule type" value="Genomic_DNA"/>
</dbReference>
<sequence>MKTSSTLICLYLLLAPTSWAWVNSKTGSQVVRSAFNTKSSSTRLNGFLEDIFSKAQSFGKKNVVEAIAPPQYDPVTIEPDFRVAALFLGSGILLDTIPYIQLTLGPLVTLLGLLFLVQTFRIRFVLNEDNALELLTVNPFTGETKDSGENVVVGGANVWATSSIVNYDFFPPINSSPVGPILVYFKETQTPSETWNQGPGAKANDPEKIAAGEAVAGQVHFFPAVCKSEQLRDEFVKRQVAKL</sequence>
<dbReference type="PANTHER" id="PTHR35550:SF2">
    <property type="entry name" value="OS05G0401200 PROTEIN"/>
    <property type="match status" value="1"/>
</dbReference>
<dbReference type="OrthoDB" id="1921626at2759"/>
<evidence type="ECO:0000313" key="4">
    <source>
        <dbReference type="Proteomes" id="UP000198406"/>
    </source>
</evidence>
<dbReference type="InterPro" id="IPR021467">
    <property type="entry name" value="DUF3119"/>
</dbReference>